<keyword evidence="2" id="KW-1185">Reference proteome</keyword>
<dbReference type="EMBL" id="QGMZ01000045">
    <property type="protein sequence ID" value="PWR70220.1"/>
    <property type="molecule type" value="Genomic_DNA"/>
</dbReference>
<reference evidence="1 2" key="1">
    <citation type="submission" date="2018-05" db="EMBL/GenBank/DDBJ databases">
        <title>Draft genome of Methanospirillum stamsii Pt1.</title>
        <authorList>
            <person name="Dueholm M.S."/>
            <person name="Nielsen P.H."/>
            <person name="Bakmann L.F."/>
            <person name="Otzen D.E."/>
        </authorList>
    </citation>
    <scope>NUCLEOTIDE SEQUENCE [LARGE SCALE GENOMIC DNA]</scope>
    <source>
        <strain evidence="1 2">Pt1</strain>
    </source>
</reference>
<dbReference type="GeneID" id="97607982"/>
<evidence type="ECO:0000313" key="2">
    <source>
        <dbReference type="Proteomes" id="UP000245934"/>
    </source>
</evidence>
<dbReference type="Proteomes" id="UP000245934">
    <property type="component" value="Unassembled WGS sequence"/>
</dbReference>
<organism evidence="1 2">
    <name type="scientific">Methanospirillum stamsii</name>
    <dbReference type="NCBI Taxonomy" id="1277351"/>
    <lineage>
        <taxon>Archaea</taxon>
        <taxon>Methanobacteriati</taxon>
        <taxon>Methanobacteriota</taxon>
        <taxon>Stenosarchaea group</taxon>
        <taxon>Methanomicrobia</taxon>
        <taxon>Methanomicrobiales</taxon>
        <taxon>Methanospirillaceae</taxon>
        <taxon>Methanospirillum</taxon>
    </lineage>
</organism>
<name>A0A2V2MV98_9EURY</name>
<accession>A0A2V2MV98</accession>
<evidence type="ECO:0000313" key="1">
    <source>
        <dbReference type="EMBL" id="PWR70220.1"/>
    </source>
</evidence>
<gene>
    <name evidence="1" type="ORF">DLD82_16255</name>
</gene>
<protein>
    <submittedName>
        <fullName evidence="1">Uncharacterized protein</fullName>
    </submittedName>
</protein>
<dbReference type="RefSeq" id="WP_109942186.1">
    <property type="nucleotide sequence ID" value="NZ_CP176366.1"/>
</dbReference>
<proteinExistence type="predicted"/>
<comment type="caution">
    <text evidence="1">The sequence shown here is derived from an EMBL/GenBank/DDBJ whole genome shotgun (WGS) entry which is preliminary data.</text>
</comment>
<dbReference type="AlphaFoldDB" id="A0A2V2MV98"/>
<sequence length="76" mass="9024">MIIEKPFVKQVEQHKKQYHYQGEDNSISDEIVRVKAPDHFRIRNVGMSGHRAPCVELCTMITKNYLNLWDLPWIVE</sequence>